<dbReference type="Proteomes" id="UP000076532">
    <property type="component" value="Unassembled WGS sequence"/>
</dbReference>
<accession>A0A166RHG4</accession>
<name>A0A166RHG4_9AGAM</name>
<evidence type="ECO:0000313" key="1">
    <source>
        <dbReference type="EMBL" id="KZP28273.1"/>
    </source>
</evidence>
<dbReference type="OrthoDB" id="3206582at2759"/>
<proteinExistence type="predicted"/>
<dbReference type="AlphaFoldDB" id="A0A166RHG4"/>
<dbReference type="EMBL" id="KV417504">
    <property type="protein sequence ID" value="KZP28273.1"/>
    <property type="molecule type" value="Genomic_DNA"/>
</dbReference>
<keyword evidence="2" id="KW-1185">Reference proteome</keyword>
<protein>
    <submittedName>
        <fullName evidence="1">Uncharacterized protein</fullName>
    </submittedName>
</protein>
<gene>
    <name evidence="1" type="ORF">FIBSPDRAFT_852776</name>
</gene>
<sequence>MALYLGSSKRHNDFLVKEWSRPNMTPAECAGIWIKIISIVFCNDYHHPFQIKPHTDTPYRRASASAAAAPPLWVLEDDQAALVVIEIRAPKAAMDWGSISGPAYTHIAQLNKRAQSTIGIIAHDDKFLCWEQTPLGDGRFQCTVPRVLFPARGSPASVVHDSEAVEAYLERIKERAKDGDFCDQADVGL</sequence>
<evidence type="ECO:0000313" key="2">
    <source>
        <dbReference type="Proteomes" id="UP000076532"/>
    </source>
</evidence>
<organism evidence="1 2">
    <name type="scientific">Athelia psychrophila</name>
    <dbReference type="NCBI Taxonomy" id="1759441"/>
    <lineage>
        <taxon>Eukaryota</taxon>
        <taxon>Fungi</taxon>
        <taxon>Dikarya</taxon>
        <taxon>Basidiomycota</taxon>
        <taxon>Agaricomycotina</taxon>
        <taxon>Agaricomycetes</taxon>
        <taxon>Agaricomycetidae</taxon>
        <taxon>Atheliales</taxon>
        <taxon>Atheliaceae</taxon>
        <taxon>Athelia</taxon>
    </lineage>
</organism>
<reference evidence="1 2" key="1">
    <citation type="journal article" date="2016" name="Mol. Biol. Evol.">
        <title>Comparative Genomics of Early-Diverging Mushroom-Forming Fungi Provides Insights into the Origins of Lignocellulose Decay Capabilities.</title>
        <authorList>
            <person name="Nagy L.G."/>
            <person name="Riley R."/>
            <person name="Tritt A."/>
            <person name="Adam C."/>
            <person name="Daum C."/>
            <person name="Floudas D."/>
            <person name="Sun H."/>
            <person name="Yadav J.S."/>
            <person name="Pangilinan J."/>
            <person name="Larsson K.H."/>
            <person name="Matsuura K."/>
            <person name="Barry K."/>
            <person name="Labutti K."/>
            <person name="Kuo R."/>
            <person name="Ohm R.A."/>
            <person name="Bhattacharya S.S."/>
            <person name="Shirouzu T."/>
            <person name="Yoshinaga Y."/>
            <person name="Martin F.M."/>
            <person name="Grigoriev I.V."/>
            <person name="Hibbett D.S."/>
        </authorList>
    </citation>
    <scope>NUCLEOTIDE SEQUENCE [LARGE SCALE GENOMIC DNA]</scope>
    <source>
        <strain evidence="1 2">CBS 109695</strain>
    </source>
</reference>